<evidence type="ECO:0000313" key="1">
    <source>
        <dbReference type="EMBL" id="KAB1219765.1"/>
    </source>
</evidence>
<dbReference type="AlphaFoldDB" id="A0A6A1W3S3"/>
<sequence length="106" mass="12155">MEDNGLCPLCSLAPESALHLFVFCRVAKTLWRESFWPIITNNLSFTSIAAFIKWIVCSKRAFLRSLVEHRNYVLHAAIVLDSIWDAQNSVIHQDWVVNMHELIGSV</sequence>
<organism evidence="1 2">
    <name type="scientific">Morella rubra</name>
    <name type="common">Chinese bayberry</name>
    <dbReference type="NCBI Taxonomy" id="262757"/>
    <lineage>
        <taxon>Eukaryota</taxon>
        <taxon>Viridiplantae</taxon>
        <taxon>Streptophyta</taxon>
        <taxon>Embryophyta</taxon>
        <taxon>Tracheophyta</taxon>
        <taxon>Spermatophyta</taxon>
        <taxon>Magnoliopsida</taxon>
        <taxon>eudicotyledons</taxon>
        <taxon>Gunneridae</taxon>
        <taxon>Pentapetalae</taxon>
        <taxon>rosids</taxon>
        <taxon>fabids</taxon>
        <taxon>Fagales</taxon>
        <taxon>Myricaceae</taxon>
        <taxon>Morella</taxon>
    </lineage>
</organism>
<dbReference type="Proteomes" id="UP000516437">
    <property type="component" value="Chromosome 3"/>
</dbReference>
<proteinExistence type="predicted"/>
<reference evidence="1 2" key="1">
    <citation type="journal article" date="2019" name="Plant Biotechnol. J.">
        <title>The red bayberry genome and genetic basis of sex determination.</title>
        <authorList>
            <person name="Jia H.M."/>
            <person name="Jia H.J."/>
            <person name="Cai Q.L."/>
            <person name="Wang Y."/>
            <person name="Zhao H.B."/>
            <person name="Yang W.F."/>
            <person name="Wang G.Y."/>
            <person name="Li Y.H."/>
            <person name="Zhan D.L."/>
            <person name="Shen Y.T."/>
            <person name="Niu Q.F."/>
            <person name="Chang L."/>
            <person name="Qiu J."/>
            <person name="Zhao L."/>
            <person name="Xie H.B."/>
            <person name="Fu W.Y."/>
            <person name="Jin J."/>
            <person name="Li X.W."/>
            <person name="Jiao Y."/>
            <person name="Zhou C.C."/>
            <person name="Tu T."/>
            <person name="Chai C.Y."/>
            <person name="Gao J.L."/>
            <person name="Fan L.J."/>
            <person name="van de Weg E."/>
            <person name="Wang J.Y."/>
            <person name="Gao Z.S."/>
        </authorList>
    </citation>
    <scope>NUCLEOTIDE SEQUENCE [LARGE SCALE GENOMIC DNA]</scope>
    <source>
        <tissue evidence="1">Leaves</tissue>
    </source>
</reference>
<evidence type="ECO:0008006" key="3">
    <source>
        <dbReference type="Google" id="ProtNLM"/>
    </source>
</evidence>
<keyword evidence="2" id="KW-1185">Reference proteome</keyword>
<dbReference type="EMBL" id="RXIC02000021">
    <property type="protein sequence ID" value="KAB1219765.1"/>
    <property type="molecule type" value="Genomic_DNA"/>
</dbReference>
<dbReference type="OrthoDB" id="696485at2759"/>
<gene>
    <name evidence="1" type="ORF">CJ030_MR3G005774</name>
</gene>
<protein>
    <recommendedName>
        <fullName evidence="3">Reverse transcriptase zinc-binding domain-containing protein</fullName>
    </recommendedName>
</protein>
<name>A0A6A1W3S3_9ROSI</name>
<comment type="caution">
    <text evidence="1">The sequence shown here is derived from an EMBL/GenBank/DDBJ whole genome shotgun (WGS) entry which is preliminary data.</text>
</comment>
<evidence type="ECO:0000313" key="2">
    <source>
        <dbReference type="Proteomes" id="UP000516437"/>
    </source>
</evidence>
<accession>A0A6A1W3S3</accession>